<evidence type="ECO:0000256" key="3">
    <source>
        <dbReference type="ARBA" id="ARBA00022723"/>
    </source>
</evidence>
<evidence type="ECO:0000313" key="8">
    <source>
        <dbReference type="EMBL" id="RZT36333.1"/>
    </source>
</evidence>
<keyword evidence="3 6" id="KW-0479">Metal-binding</keyword>
<dbReference type="PANTHER" id="PTHR11961">
    <property type="entry name" value="CYTOCHROME C"/>
    <property type="match status" value="1"/>
</dbReference>
<dbReference type="SUPFAM" id="SSF46626">
    <property type="entry name" value="Cytochrome c"/>
    <property type="match status" value="1"/>
</dbReference>
<dbReference type="GO" id="GO:0009055">
    <property type="term" value="F:electron transfer activity"/>
    <property type="evidence" value="ECO:0007669"/>
    <property type="project" value="InterPro"/>
</dbReference>
<evidence type="ECO:0000256" key="2">
    <source>
        <dbReference type="ARBA" id="ARBA00022617"/>
    </source>
</evidence>
<accession>A0A4Q7RRQ9</accession>
<proteinExistence type="predicted"/>
<dbReference type="PRINTS" id="PR00604">
    <property type="entry name" value="CYTCHRMECIAB"/>
</dbReference>
<dbReference type="Pfam" id="PF00034">
    <property type="entry name" value="Cytochrom_C"/>
    <property type="match status" value="1"/>
</dbReference>
<keyword evidence="2 6" id="KW-0349">Heme</keyword>
<gene>
    <name evidence="8" type="ORF">EV147_3652</name>
</gene>
<name>A0A4Q7RRQ9_9BURK</name>
<dbReference type="InterPro" id="IPR002327">
    <property type="entry name" value="Cyt_c_1A/1B"/>
</dbReference>
<feature type="domain" description="Cytochrome c" evidence="7">
    <location>
        <begin position="45"/>
        <end position="146"/>
    </location>
</feature>
<comment type="caution">
    <text evidence="8">The sequence shown here is derived from an EMBL/GenBank/DDBJ whole genome shotgun (WGS) entry which is preliminary data.</text>
</comment>
<keyword evidence="9" id="KW-1185">Reference proteome</keyword>
<dbReference type="GO" id="GO:0020037">
    <property type="term" value="F:heme binding"/>
    <property type="evidence" value="ECO:0007669"/>
    <property type="project" value="InterPro"/>
</dbReference>
<sequence>MKQVLLSSAINRLSPRPTPLPQAGEGSKIAVLLALVALALPTHAADLAAGRDIFATRCASCHQVGPSARAAFGPQLNALNGRRAGDTAGYRYSDAMKTSKVVWNDDTLRAFLQSPGKVVPGTRMRFWGMSNARQIDDLLAYLRTFQ</sequence>
<evidence type="ECO:0000256" key="6">
    <source>
        <dbReference type="PROSITE-ProRule" id="PRU00433"/>
    </source>
</evidence>
<protein>
    <submittedName>
        <fullName evidence="8">Cytochrome c</fullName>
    </submittedName>
</protein>
<organism evidence="8 9">
    <name type="scientific">Cupriavidus agavae</name>
    <dbReference type="NCBI Taxonomy" id="1001822"/>
    <lineage>
        <taxon>Bacteria</taxon>
        <taxon>Pseudomonadati</taxon>
        <taxon>Pseudomonadota</taxon>
        <taxon>Betaproteobacteria</taxon>
        <taxon>Burkholderiales</taxon>
        <taxon>Burkholderiaceae</taxon>
        <taxon>Cupriavidus</taxon>
    </lineage>
</organism>
<dbReference type="PROSITE" id="PS51007">
    <property type="entry name" value="CYTC"/>
    <property type="match status" value="1"/>
</dbReference>
<dbReference type="Gene3D" id="1.10.760.10">
    <property type="entry name" value="Cytochrome c-like domain"/>
    <property type="match status" value="1"/>
</dbReference>
<evidence type="ECO:0000256" key="1">
    <source>
        <dbReference type="ARBA" id="ARBA00022448"/>
    </source>
</evidence>
<dbReference type="InterPro" id="IPR036909">
    <property type="entry name" value="Cyt_c-like_dom_sf"/>
</dbReference>
<keyword evidence="1" id="KW-0813">Transport</keyword>
<dbReference type="Proteomes" id="UP000291078">
    <property type="component" value="Unassembled WGS sequence"/>
</dbReference>
<dbReference type="InterPro" id="IPR009056">
    <property type="entry name" value="Cyt_c-like_dom"/>
</dbReference>
<dbReference type="EMBL" id="SGXM01000005">
    <property type="protein sequence ID" value="RZT36333.1"/>
    <property type="molecule type" value="Genomic_DNA"/>
</dbReference>
<evidence type="ECO:0000259" key="7">
    <source>
        <dbReference type="PROSITE" id="PS51007"/>
    </source>
</evidence>
<evidence type="ECO:0000256" key="5">
    <source>
        <dbReference type="ARBA" id="ARBA00023004"/>
    </source>
</evidence>
<reference evidence="8 9" key="1">
    <citation type="journal article" date="2015" name="Stand. Genomic Sci.">
        <title>Genomic Encyclopedia of Bacterial and Archaeal Type Strains, Phase III: the genomes of soil and plant-associated and newly described type strains.</title>
        <authorList>
            <person name="Whitman W.B."/>
            <person name="Woyke T."/>
            <person name="Klenk H.P."/>
            <person name="Zhou Y."/>
            <person name="Lilburn T.G."/>
            <person name="Beck B.J."/>
            <person name="De Vos P."/>
            <person name="Vandamme P."/>
            <person name="Eisen J.A."/>
            <person name="Garrity G."/>
            <person name="Hugenholtz P."/>
            <person name="Kyrpides N.C."/>
        </authorList>
    </citation>
    <scope>NUCLEOTIDE SEQUENCE [LARGE SCALE GENOMIC DNA]</scope>
    <source>
        <strain evidence="8 9">ASC-9842</strain>
    </source>
</reference>
<dbReference type="AlphaFoldDB" id="A0A4Q7RRQ9"/>
<keyword evidence="5 6" id="KW-0408">Iron</keyword>
<evidence type="ECO:0000313" key="9">
    <source>
        <dbReference type="Proteomes" id="UP000291078"/>
    </source>
</evidence>
<keyword evidence="4" id="KW-0249">Electron transport</keyword>
<dbReference type="OrthoDB" id="9805828at2"/>
<evidence type="ECO:0000256" key="4">
    <source>
        <dbReference type="ARBA" id="ARBA00022982"/>
    </source>
</evidence>
<dbReference type="GO" id="GO:0046872">
    <property type="term" value="F:metal ion binding"/>
    <property type="evidence" value="ECO:0007669"/>
    <property type="project" value="UniProtKB-KW"/>
</dbReference>